<dbReference type="Proteomes" id="UP000006094">
    <property type="component" value="Chromosome"/>
</dbReference>
<proteinExistence type="predicted"/>
<organism evidence="1 2">
    <name type="scientific">Gottschalkia acidurici (strain ATCC 7906 / DSM 604 / BCRC 14475 / CIP 104303 / KCTC 5404 / NCIMB 10678 / 9a)</name>
    <name type="common">Clostridium acidurici</name>
    <dbReference type="NCBI Taxonomy" id="1128398"/>
    <lineage>
        <taxon>Bacteria</taxon>
        <taxon>Bacillati</taxon>
        <taxon>Bacillota</taxon>
        <taxon>Tissierellia</taxon>
        <taxon>Tissierellales</taxon>
        <taxon>Gottschalkiaceae</taxon>
        <taxon>Gottschalkia</taxon>
    </lineage>
</organism>
<evidence type="ECO:0000313" key="2">
    <source>
        <dbReference type="Proteomes" id="UP000006094"/>
    </source>
</evidence>
<dbReference type="EMBL" id="CP003326">
    <property type="protein sequence ID" value="AFS78646.1"/>
    <property type="molecule type" value="Genomic_DNA"/>
</dbReference>
<reference evidence="1 2" key="1">
    <citation type="journal article" date="2012" name="PLoS ONE">
        <title>The purine-utilizing bacterium Clostridium acidurici 9a: a genome-guided metabolic reconsideration.</title>
        <authorList>
            <person name="Hartwich K."/>
            <person name="Poehlein A."/>
            <person name="Daniel R."/>
        </authorList>
    </citation>
    <scope>NUCLEOTIDE SEQUENCE [LARGE SCALE GENOMIC DNA]</scope>
    <source>
        <strain evidence="2">ATCC 7906 / DSM 604 / BCRC 14475 / CIP 104303 / KCTC 5404 / NCIMB 10678 / 9a</strain>
    </source>
</reference>
<dbReference type="PANTHER" id="PTHR34374:SF1">
    <property type="entry name" value="LARGE RIBOSOMAL RNA SUBUNIT ACCUMULATION PROTEIN YCED HOMOLOG 1, CHLOROPLASTIC"/>
    <property type="match status" value="1"/>
</dbReference>
<dbReference type="InterPro" id="IPR003772">
    <property type="entry name" value="YceD"/>
</dbReference>
<sequence>MKLDLSQLFEGTVYKLELEEKLDINVFNENITNQRNIKLKEPVSITGNMYYTEDGIYLDAKLAYEYIEDCARCLTEFSEKIETVISGKIMKKSNQPIEEDDDEIIIYYDGEELEIEDNIISSILLSLPMKSLCKQDCKGLCDKCGKDLNAGQCDCTKEDIDPRLAKLKDLFD</sequence>
<dbReference type="PATRIC" id="fig|1128398.3.peg.1679"/>
<evidence type="ECO:0000313" key="1">
    <source>
        <dbReference type="EMBL" id="AFS78646.1"/>
    </source>
</evidence>
<protein>
    <recommendedName>
        <fullName evidence="3">DUF177 domain-containing protein</fullName>
    </recommendedName>
</protein>
<dbReference type="STRING" id="1128398.Curi_c16380"/>
<dbReference type="AlphaFoldDB" id="K0B1S3"/>
<name>K0B1S3_GOTA9</name>
<dbReference type="PANTHER" id="PTHR34374">
    <property type="entry name" value="LARGE RIBOSOMAL RNA SUBUNIT ACCUMULATION PROTEIN YCED HOMOLOG 1, CHLOROPLASTIC"/>
    <property type="match status" value="1"/>
</dbReference>
<dbReference type="KEGG" id="cad:Curi_c16380"/>
<dbReference type="eggNOG" id="COG1399">
    <property type="taxonomic scope" value="Bacteria"/>
</dbReference>
<dbReference type="HOGENOM" id="CLU_100236_1_1_9"/>
<dbReference type="OrthoDB" id="9790372at2"/>
<dbReference type="RefSeq" id="WP_014967782.1">
    <property type="nucleotide sequence ID" value="NC_018664.1"/>
</dbReference>
<dbReference type="Pfam" id="PF02620">
    <property type="entry name" value="YceD"/>
    <property type="match status" value="1"/>
</dbReference>
<accession>K0B1S3</accession>
<keyword evidence="2" id="KW-1185">Reference proteome</keyword>
<gene>
    <name evidence="1" type="ordered locus">Curi_c16380</name>
</gene>
<evidence type="ECO:0008006" key="3">
    <source>
        <dbReference type="Google" id="ProtNLM"/>
    </source>
</evidence>